<evidence type="ECO:0000313" key="2">
    <source>
        <dbReference type="Proteomes" id="UP000806285"/>
    </source>
</evidence>
<organism evidence="1 2">
    <name type="scientific">Ramlibacter pallidus</name>
    <dbReference type="NCBI Taxonomy" id="2780087"/>
    <lineage>
        <taxon>Bacteria</taxon>
        <taxon>Pseudomonadati</taxon>
        <taxon>Pseudomonadota</taxon>
        <taxon>Betaproteobacteria</taxon>
        <taxon>Burkholderiales</taxon>
        <taxon>Comamonadaceae</taxon>
        <taxon>Ramlibacter</taxon>
    </lineage>
</organism>
<dbReference type="RefSeq" id="WP_193675012.1">
    <property type="nucleotide sequence ID" value="NZ_JADDIV010000001.1"/>
</dbReference>
<gene>
    <name evidence="1" type="ORF">IM787_02320</name>
</gene>
<protein>
    <submittedName>
        <fullName evidence="1">DUF2917 domain-containing protein</fullName>
    </submittedName>
</protein>
<accession>A0ABR9RZY5</accession>
<dbReference type="Proteomes" id="UP000806285">
    <property type="component" value="Unassembled WGS sequence"/>
</dbReference>
<dbReference type="EMBL" id="JADDIV010000001">
    <property type="protein sequence ID" value="MBE7366394.1"/>
    <property type="molecule type" value="Genomic_DNA"/>
</dbReference>
<reference evidence="1 2" key="1">
    <citation type="submission" date="2020-10" db="EMBL/GenBank/DDBJ databases">
        <title>Ramlibacter sp. HM2 16S ribosomal RNA gene Genome sequencing and assembly.</title>
        <authorList>
            <person name="Kang M."/>
        </authorList>
    </citation>
    <scope>NUCLEOTIDE SEQUENCE [LARGE SCALE GENOMIC DNA]</scope>
    <source>
        <strain evidence="1 2">HM2</strain>
    </source>
</reference>
<proteinExistence type="predicted"/>
<name>A0ABR9RZY5_9BURK</name>
<dbReference type="InterPro" id="IPR021317">
    <property type="entry name" value="DUF2917"/>
</dbReference>
<dbReference type="Pfam" id="PF11142">
    <property type="entry name" value="DUF2917"/>
    <property type="match status" value="1"/>
</dbReference>
<comment type="caution">
    <text evidence="1">The sequence shown here is derived from an EMBL/GenBank/DDBJ whole genome shotgun (WGS) entry which is preliminary data.</text>
</comment>
<sequence>MTARAITQLLQSAPATALPGTWKLARGRAITLHPTSDGILRIAHGRVWATVEGPHGVSPADSGDHVLEVGRSMYLRAGQRVVIEAWNCSGASYFAWDPVFAPAPAPAAVRPAFCMALVVQPLADLRMALGMGLRAAGQLASGVARLAWEVLRSGHRAFPGRRAHGATG</sequence>
<keyword evidence="2" id="KW-1185">Reference proteome</keyword>
<evidence type="ECO:0000313" key="1">
    <source>
        <dbReference type="EMBL" id="MBE7366394.1"/>
    </source>
</evidence>